<dbReference type="GeneID" id="38126752"/>
<feature type="region of interest" description="Disordered" evidence="1">
    <location>
        <begin position="78"/>
        <end position="112"/>
    </location>
</feature>
<evidence type="ECO:0000313" key="2">
    <source>
        <dbReference type="EMBL" id="RHZ60690.1"/>
    </source>
</evidence>
<organism evidence="2 3">
    <name type="scientific">Aspergillus thermomutatus</name>
    <name type="common">Neosartorya pseudofischeri</name>
    <dbReference type="NCBI Taxonomy" id="41047"/>
    <lineage>
        <taxon>Eukaryota</taxon>
        <taxon>Fungi</taxon>
        <taxon>Dikarya</taxon>
        <taxon>Ascomycota</taxon>
        <taxon>Pezizomycotina</taxon>
        <taxon>Eurotiomycetes</taxon>
        <taxon>Eurotiomycetidae</taxon>
        <taxon>Eurotiales</taxon>
        <taxon>Aspergillaceae</taxon>
        <taxon>Aspergillus</taxon>
        <taxon>Aspergillus subgen. Fumigati</taxon>
    </lineage>
</organism>
<sequence>MAGSQRPVSTASGITEVHQGECLLFADFDTQAPPGVWPCSPPVRSASRSFKSVKNAREAAAAPMVEVDVTPPAVVATATPPAASTPPAALVTPPMPATPAGTVAPSSSSMPGSSALRRFFSRFF</sequence>
<evidence type="ECO:0000313" key="3">
    <source>
        <dbReference type="Proteomes" id="UP000215305"/>
    </source>
</evidence>
<dbReference type="EMBL" id="NKHU02000050">
    <property type="protein sequence ID" value="RHZ60690.1"/>
    <property type="molecule type" value="Genomic_DNA"/>
</dbReference>
<dbReference type="RefSeq" id="XP_026616155.1">
    <property type="nucleotide sequence ID" value="XM_026758397.1"/>
</dbReference>
<dbReference type="VEuPathDB" id="FungiDB:CDV56_104778"/>
<keyword evidence="3" id="KW-1185">Reference proteome</keyword>
<dbReference type="AlphaFoldDB" id="A0A397HJT9"/>
<comment type="caution">
    <text evidence="2">The sequence shown here is derived from an EMBL/GenBank/DDBJ whole genome shotgun (WGS) entry which is preliminary data.</text>
</comment>
<accession>A0A397HJT9</accession>
<reference evidence="2" key="1">
    <citation type="submission" date="2018-08" db="EMBL/GenBank/DDBJ databases">
        <title>Draft genome sequence of azole-resistant Aspergillus thermomutatus (Neosartorya pseudofischeri) strain HMR AF 39, isolated from a human nasal aspirate.</title>
        <authorList>
            <person name="Parent-Michaud M."/>
            <person name="Dufresne P.J."/>
            <person name="Fournier E."/>
            <person name="Martineau C."/>
            <person name="Moreira S."/>
            <person name="Perkins V."/>
            <person name="De Repentigny L."/>
            <person name="Dufresne S.F."/>
        </authorList>
    </citation>
    <scope>NUCLEOTIDE SEQUENCE [LARGE SCALE GENOMIC DNA]</scope>
    <source>
        <strain evidence="2">HMR AF 39</strain>
    </source>
</reference>
<evidence type="ECO:0000256" key="1">
    <source>
        <dbReference type="SAM" id="MobiDB-lite"/>
    </source>
</evidence>
<proteinExistence type="predicted"/>
<protein>
    <submittedName>
        <fullName evidence="2">Uncharacterized protein</fullName>
    </submittedName>
</protein>
<name>A0A397HJT9_ASPTH</name>
<gene>
    <name evidence="2" type="ORF">CDV56_104778</name>
</gene>
<dbReference type="Proteomes" id="UP000215305">
    <property type="component" value="Unassembled WGS sequence"/>
</dbReference>
<feature type="compositionally biased region" description="Low complexity" evidence="1">
    <location>
        <begin position="78"/>
        <end position="92"/>
    </location>
</feature>